<dbReference type="Pfam" id="PF04880">
    <property type="entry name" value="NUDE_C"/>
    <property type="match status" value="1"/>
</dbReference>
<feature type="region of interest" description="Disordered" evidence="8">
    <location>
        <begin position="291"/>
        <end position="315"/>
    </location>
</feature>
<feature type="region of interest" description="Disordered" evidence="8">
    <location>
        <begin position="189"/>
        <end position="243"/>
    </location>
</feature>
<dbReference type="PANTHER" id="PTHR10921">
    <property type="entry name" value="NUCLEAR DISTRIBUTION PROTEIN NUDE HOMOLOG 1"/>
    <property type="match status" value="1"/>
</dbReference>
<evidence type="ECO:0000256" key="6">
    <source>
        <dbReference type="ARBA" id="ARBA00023054"/>
    </source>
</evidence>
<dbReference type="GO" id="GO:0005813">
    <property type="term" value="C:centrosome"/>
    <property type="evidence" value="ECO:0007669"/>
    <property type="project" value="UniProtKB-SubCell"/>
</dbReference>
<evidence type="ECO:0000256" key="3">
    <source>
        <dbReference type="ARBA" id="ARBA00007429"/>
    </source>
</evidence>
<feature type="compositionally biased region" description="Basic and acidic residues" evidence="8">
    <location>
        <begin position="197"/>
        <end position="210"/>
    </location>
</feature>
<comment type="similarity">
    <text evidence="3">Belongs to the nudE family.</text>
</comment>
<dbReference type="GO" id="GO:0051642">
    <property type="term" value="P:centrosome localization"/>
    <property type="evidence" value="ECO:0007669"/>
    <property type="project" value="TreeGrafter"/>
</dbReference>
<dbReference type="InterPro" id="IPR006964">
    <property type="entry name" value="NUDE_dom"/>
</dbReference>
<evidence type="ECO:0000256" key="4">
    <source>
        <dbReference type="ARBA" id="ARBA00022490"/>
    </source>
</evidence>
<evidence type="ECO:0000256" key="5">
    <source>
        <dbReference type="ARBA" id="ARBA00022701"/>
    </source>
</evidence>
<comment type="subcellular location">
    <subcellularLocation>
        <location evidence="2">Cytoplasm</location>
        <location evidence="2">Cytoskeleton</location>
        <location evidence="2">Microtubule organizing center</location>
        <location evidence="2">Centrosome</location>
    </subcellularLocation>
    <subcellularLocation>
        <location evidence="1">Cytoplasm</location>
        <location evidence="1">Cytoskeleton</location>
        <location evidence="1">Spindle</location>
    </subcellularLocation>
</comment>
<dbReference type="AlphaFoldDB" id="A0A7R8X9Z7"/>
<protein>
    <recommendedName>
        <fullName evidence="9">NUDE domain-containing protein</fullName>
    </recommendedName>
</protein>
<keyword evidence="4" id="KW-0963">Cytoplasm</keyword>
<dbReference type="EMBL" id="CAJPEV010000948">
    <property type="protein sequence ID" value="CAG0889698.1"/>
    <property type="molecule type" value="Genomic_DNA"/>
</dbReference>
<sequence length="323" mass="36909">MENIEVPEFRSMDEEVRFWREKALQYKACMEEVREALEETREEFEEFQEGSRALEAELEAQLKQGEDNAKELRTRCNTLKLDNDIIREQLEVMSRDMGRLQDELSAVSAIRDQLHQSKRDLETENDDLERAKRTIAASLTEFERKLNEALERNAYLESELDEKEHLKENVQRLKDEVRDLRSELQIKQQEIQNDIESMPKEKEPTKREAGEGAPTKPDRPQSLLSPSKPESPSSNSFHTPKGALANGNANGLLTPSARISALNIVGDLLRKVGALESRLASCRNYVKDTPQTKTANNRAETPRGKQRLPRGTSVPNVQNMILA</sequence>
<feature type="domain" description="NUDE" evidence="9">
    <location>
        <begin position="138"/>
        <end position="314"/>
    </location>
</feature>
<dbReference type="GO" id="GO:0007100">
    <property type="term" value="P:mitotic centrosome separation"/>
    <property type="evidence" value="ECO:0007669"/>
    <property type="project" value="TreeGrafter"/>
</dbReference>
<name>A0A7R8X9Z7_9CRUS</name>
<dbReference type="GO" id="GO:0000776">
    <property type="term" value="C:kinetochore"/>
    <property type="evidence" value="ECO:0007669"/>
    <property type="project" value="TreeGrafter"/>
</dbReference>
<keyword evidence="7" id="KW-0206">Cytoskeleton</keyword>
<gene>
    <name evidence="10" type="ORF">DSTB1V02_LOCUS5633</name>
</gene>
<dbReference type="Gene3D" id="6.10.250.1080">
    <property type="match status" value="1"/>
</dbReference>
<evidence type="ECO:0000256" key="8">
    <source>
        <dbReference type="SAM" id="MobiDB-lite"/>
    </source>
</evidence>
<dbReference type="GO" id="GO:0047496">
    <property type="term" value="P:vesicle transport along microtubule"/>
    <property type="evidence" value="ECO:0007669"/>
    <property type="project" value="TreeGrafter"/>
</dbReference>
<dbReference type="GO" id="GO:0005819">
    <property type="term" value="C:spindle"/>
    <property type="evidence" value="ECO:0007669"/>
    <property type="project" value="UniProtKB-SubCell"/>
</dbReference>
<dbReference type="PANTHER" id="PTHR10921:SF1">
    <property type="entry name" value="NUCLEAR DISTRIBUTION PROTEIN NUDE HOMOLOG"/>
    <property type="match status" value="1"/>
</dbReference>
<dbReference type="OrthoDB" id="5877028at2759"/>
<evidence type="ECO:0000313" key="10">
    <source>
        <dbReference type="EMBL" id="CAD7245766.1"/>
    </source>
</evidence>
<reference evidence="10" key="1">
    <citation type="submission" date="2020-11" db="EMBL/GenBank/DDBJ databases">
        <authorList>
            <person name="Tran Van P."/>
        </authorList>
    </citation>
    <scope>NUCLEOTIDE SEQUENCE</scope>
</reference>
<accession>A0A7R8X9Z7</accession>
<dbReference type="GO" id="GO:0008017">
    <property type="term" value="F:microtubule binding"/>
    <property type="evidence" value="ECO:0007669"/>
    <property type="project" value="InterPro"/>
</dbReference>
<keyword evidence="6" id="KW-0175">Coiled coil</keyword>
<evidence type="ECO:0000256" key="1">
    <source>
        <dbReference type="ARBA" id="ARBA00004186"/>
    </source>
</evidence>
<dbReference type="GO" id="GO:0005871">
    <property type="term" value="C:kinesin complex"/>
    <property type="evidence" value="ECO:0007669"/>
    <property type="project" value="TreeGrafter"/>
</dbReference>
<keyword evidence="11" id="KW-1185">Reference proteome</keyword>
<feature type="compositionally biased region" description="Low complexity" evidence="8">
    <location>
        <begin position="220"/>
        <end position="243"/>
    </location>
</feature>
<dbReference type="Proteomes" id="UP000677054">
    <property type="component" value="Unassembled WGS sequence"/>
</dbReference>
<dbReference type="GO" id="GO:0007020">
    <property type="term" value="P:microtubule nucleation"/>
    <property type="evidence" value="ECO:0007669"/>
    <property type="project" value="TreeGrafter"/>
</dbReference>
<evidence type="ECO:0000313" key="11">
    <source>
        <dbReference type="Proteomes" id="UP000677054"/>
    </source>
</evidence>
<evidence type="ECO:0000256" key="7">
    <source>
        <dbReference type="ARBA" id="ARBA00023212"/>
    </source>
</evidence>
<keyword evidence="5" id="KW-0493">Microtubule</keyword>
<evidence type="ECO:0000259" key="9">
    <source>
        <dbReference type="Pfam" id="PF04880"/>
    </source>
</evidence>
<dbReference type="InterPro" id="IPR033494">
    <property type="entry name" value="NUDE"/>
</dbReference>
<proteinExistence type="inferred from homology"/>
<dbReference type="GO" id="GO:0005874">
    <property type="term" value="C:microtubule"/>
    <property type="evidence" value="ECO:0007669"/>
    <property type="project" value="UniProtKB-KW"/>
</dbReference>
<organism evidence="10">
    <name type="scientific">Darwinula stevensoni</name>
    <dbReference type="NCBI Taxonomy" id="69355"/>
    <lineage>
        <taxon>Eukaryota</taxon>
        <taxon>Metazoa</taxon>
        <taxon>Ecdysozoa</taxon>
        <taxon>Arthropoda</taxon>
        <taxon>Crustacea</taxon>
        <taxon>Oligostraca</taxon>
        <taxon>Ostracoda</taxon>
        <taxon>Podocopa</taxon>
        <taxon>Podocopida</taxon>
        <taxon>Darwinulocopina</taxon>
        <taxon>Darwinuloidea</taxon>
        <taxon>Darwinulidae</taxon>
        <taxon>Darwinula</taxon>
    </lineage>
</organism>
<dbReference type="GO" id="GO:0007059">
    <property type="term" value="P:chromosome segregation"/>
    <property type="evidence" value="ECO:0007669"/>
    <property type="project" value="TreeGrafter"/>
</dbReference>
<dbReference type="GO" id="GO:0000132">
    <property type="term" value="P:establishment of mitotic spindle orientation"/>
    <property type="evidence" value="ECO:0007669"/>
    <property type="project" value="TreeGrafter"/>
</dbReference>
<dbReference type="EMBL" id="LR900465">
    <property type="protein sequence ID" value="CAD7245766.1"/>
    <property type="molecule type" value="Genomic_DNA"/>
</dbReference>
<evidence type="ECO:0000256" key="2">
    <source>
        <dbReference type="ARBA" id="ARBA00004300"/>
    </source>
</evidence>